<dbReference type="Gene3D" id="3.40.50.1580">
    <property type="entry name" value="Nucleoside phosphorylase domain"/>
    <property type="match status" value="1"/>
</dbReference>
<evidence type="ECO:0000256" key="4">
    <source>
        <dbReference type="ARBA" id="ARBA00022726"/>
    </source>
</evidence>
<comment type="similarity">
    <text evidence="1">Belongs to the PNP/MTAP phosphorylase family.</text>
</comment>
<dbReference type="PANTHER" id="PTHR42679">
    <property type="entry name" value="S-METHYL-5'-THIOADENOSINE PHOSPHORYLASE"/>
    <property type="match status" value="1"/>
</dbReference>
<evidence type="ECO:0000313" key="6">
    <source>
        <dbReference type="EMBL" id="CAH2058167.1"/>
    </source>
</evidence>
<evidence type="ECO:0000256" key="1">
    <source>
        <dbReference type="ARBA" id="ARBA00006751"/>
    </source>
</evidence>
<evidence type="ECO:0000256" key="3">
    <source>
        <dbReference type="ARBA" id="ARBA00022679"/>
    </source>
</evidence>
<keyword evidence="4" id="KW-0660">Purine salvage</keyword>
<protein>
    <recommendedName>
        <fullName evidence="5">Nucleoside phosphorylase domain-containing protein</fullName>
    </recommendedName>
</protein>
<dbReference type="PROSITE" id="PS01240">
    <property type="entry name" value="PNP_MTAP_2"/>
    <property type="match status" value="1"/>
</dbReference>
<dbReference type="InterPro" id="IPR035994">
    <property type="entry name" value="Nucleoside_phosphorylase_sf"/>
</dbReference>
<dbReference type="HAMAP" id="MF_01963">
    <property type="entry name" value="MTAP"/>
    <property type="match status" value="1"/>
</dbReference>
<feature type="domain" description="Nucleoside phosphorylase" evidence="5">
    <location>
        <begin position="40"/>
        <end position="283"/>
    </location>
</feature>
<evidence type="ECO:0000259" key="5">
    <source>
        <dbReference type="Pfam" id="PF01048"/>
    </source>
</evidence>
<dbReference type="NCBIfam" id="TIGR01694">
    <property type="entry name" value="MTAP"/>
    <property type="match status" value="1"/>
</dbReference>
<dbReference type="PANTHER" id="PTHR42679:SF2">
    <property type="entry name" value="S-METHYL-5'-THIOADENOSINE PHOSPHORYLASE"/>
    <property type="match status" value="1"/>
</dbReference>
<evidence type="ECO:0000256" key="2">
    <source>
        <dbReference type="ARBA" id="ARBA00022676"/>
    </source>
</evidence>
<dbReference type="InterPro" id="IPR000845">
    <property type="entry name" value="Nucleoside_phosphorylase_d"/>
</dbReference>
<keyword evidence="2" id="KW-0328">Glycosyltransferase</keyword>
<reference evidence="6" key="1">
    <citation type="submission" date="2022-03" db="EMBL/GenBank/DDBJ databases">
        <authorList>
            <person name="Martin H S."/>
        </authorList>
    </citation>
    <scope>NUCLEOTIDE SEQUENCE</scope>
</reference>
<feature type="non-terminal residue" evidence="6">
    <location>
        <position position="1"/>
    </location>
</feature>
<accession>A0ABN8IMG7</accession>
<name>A0ABN8IMG7_9NEOP</name>
<dbReference type="Proteomes" id="UP000837857">
    <property type="component" value="Chromosome 25"/>
</dbReference>
<organism evidence="6 7">
    <name type="scientific">Iphiclides podalirius</name>
    <name type="common">scarce swallowtail</name>
    <dbReference type="NCBI Taxonomy" id="110791"/>
    <lineage>
        <taxon>Eukaryota</taxon>
        <taxon>Metazoa</taxon>
        <taxon>Ecdysozoa</taxon>
        <taxon>Arthropoda</taxon>
        <taxon>Hexapoda</taxon>
        <taxon>Insecta</taxon>
        <taxon>Pterygota</taxon>
        <taxon>Neoptera</taxon>
        <taxon>Endopterygota</taxon>
        <taxon>Lepidoptera</taxon>
        <taxon>Glossata</taxon>
        <taxon>Ditrysia</taxon>
        <taxon>Papilionoidea</taxon>
        <taxon>Papilionidae</taxon>
        <taxon>Papilioninae</taxon>
        <taxon>Iphiclides</taxon>
    </lineage>
</organism>
<dbReference type="EMBL" id="OW152837">
    <property type="protein sequence ID" value="CAH2058167.1"/>
    <property type="molecule type" value="Genomic_DNA"/>
</dbReference>
<dbReference type="InterPro" id="IPR018099">
    <property type="entry name" value="Purine_phosphorylase-2_CS"/>
</dbReference>
<proteinExistence type="inferred from homology"/>
<dbReference type="Pfam" id="PF01048">
    <property type="entry name" value="PNP_UDP_1"/>
    <property type="match status" value="1"/>
</dbReference>
<dbReference type="InterPro" id="IPR010044">
    <property type="entry name" value="MTAP"/>
</dbReference>
<evidence type="ECO:0000313" key="7">
    <source>
        <dbReference type="Proteomes" id="UP000837857"/>
    </source>
</evidence>
<keyword evidence="3" id="KW-0808">Transferase</keyword>
<sequence>MHKRGDSVEKDMEKSKKYFELAQNMRQISSANEPWKIIYIGIIGGSGFDDPALFKNPEDLDVTTPFGKPSDVLRQGQIKGVPCVLLARHGRKHQYQPSDVNYRANIWALKEVGCTHVLATTATGSLIEEYKPGDLVVLDDFIDRTWGRNSTFYDRTPGGPKGVCHLPMRPAFCERSRRALYEAALSRGYSCHDRGTAVVIQGPRFSSHAESLMHRQWGGHLVNMTTVPEVVLAKEAGLSYAAVALVTDYDCWKENEKSVSVSEVLAMFAQNVKKAADVILDAVQILAADIDLDYLSAHEDLVSSAVMLKE</sequence>
<dbReference type="CDD" id="cd09010">
    <property type="entry name" value="MTAP_SsMTAPII_like_MTIP"/>
    <property type="match status" value="1"/>
</dbReference>
<keyword evidence="7" id="KW-1185">Reference proteome</keyword>
<dbReference type="SUPFAM" id="SSF53167">
    <property type="entry name" value="Purine and uridine phosphorylases"/>
    <property type="match status" value="1"/>
</dbReference>
<gene>
    <name evidence="6" type="ORF">IPOD504_LOCUS10471</name>
</gene>